<organism evidence="2 3">
    <name type="scientific">Amycolatopsis ultiminotia</name>
    <dbReference type="NCBI Taxonomy" id="543629"/>
    <lineage>
        <taxon>Bacteria</taxon>
        <taxon>Bacillati</taxon>
        <taxon>Actinomycetota</taxon>
        <taxon>Actinomycetes</taxon>
        <taxon>Pseudonocardiales</taxon>
        <taxon>Pseudonocardiaceae</taxon>
        <taxon>Amycolatopsis</taxon>
    </lineage>
</organism>
<feature type="transmembrane region" description="Helical" evidence="1">
    <location>
        <begin position="331"/>
        <end position="350"/>
    </location>
</feature>
<reference evidence="3" key="1">
    <citation type="journal article" date="2019" name="Int. J. Syst. Evol. Microbiol.">
        <title>The Global Catalogue of Microorganisms (GCM) 10K type strain sequencing project: providing services to taxonomists for standard genome sequencing and annotation.</title>
        <authorList>
            <consortium name="The Broad Institute Genomics Platform"/>
            <consortium name="The Broad Institute Genome Sequencing Center for Infectious Disease"/>
            <person name="Wu L."/>
            <person name="Ma J."/>
        </authorList>
    </citation>
    <scope>NUCLEOTIDE SEQUENCE [LARGE SCALE GENOMIC DNA]</scope>
    <source>
        <strain evidence="3">JCM 16898</strain>
    </source>
</reference>
<protein>
    <submittedName>
        <fullName evidence="2">Uncharacterized protein</fullName>
    </submittedName>
</protein>
<feature type="transmembrane region" description="Helical" evidence="1">
    <location>
        <begin position="140"/>
        <end position="157"/>
    </location>
</feature>
<feature type="transmembrane region" description="Helical" evidence="1">
    <location>
        <begin position="219"/>
        <end position="237"/>
    </location>
</feature>
<accession>A0ABP6WFM3</accession>
<feature type="transmembrane region" description="Helical" evidence="1">
    <location>
        <begin position="244"/>
        <end position="262"/>
    </location>
</feature>
<gene>
    <name evidence="2" type="ORF">GCM10022222_37650</name>
</gene>
<dbReference type="RefSeq" id="WP_344861465.1">
    <property type="nucleotide sequence ID" value="NZ_BAAAZN010000007.1"/>
</dbReference>
<keyword evidence="1" id="KW-0812">Transmembrane</keyword>
<evidence type="ECO:0000313" key="3">
    <source>
        <dbReference type="Proteomes" id="UP001500689"/>
    </source>
</evidence>
<proteinExistence type="predicted"/>
<evidence type="ECO:0000256" key="1">
    <source>
        <dbReference type="SAM" id="Phobius"/>
    </source>
</evidence>
<keyword evidence="1" id="KW-1133">Transmembrane helix</keyword>
<keyword evidence="1" id="KW-0472">Membrane</keyword>
<feature type="transmembrane region" description="Helical" evidence="1">
    <location>
        <begin position="169"/>
        <end position="190"/>
    </location>
</feature>
<feature type="transmembrane region" description="Helical" evidence="1">
    <location>
        <begin position="268"/>
        <end position="289"/>
    </location>
</feature>
<dbReference type="EMBL" id="BAAAZN010000007">
    <property type="protein sequence ID" value="GAA3550596.1"/>
    <property type="molecule type" value="Genomic_DNA"/>
</dbReference>
<feature type="transmembrane region" description="Helical" evidence="1">
    <location>
        <begin position="30"/>
        <end position="49"/>
    </location>
</feature>
<sequence length="359" mass="36934">MVTHREAATTASRFDPAPAGRAFSTRWEDVGAALLGLWIVVAVFLDGRAHWLGLPDSFFTPWHGLLYGGLLLLGLWLLAMGWRRRGTAPPWRAALAPPTGYGWSLVGAGIFAAGGAADLAWHEVFGVEAGIDALLSPSHLLLFVGAGFLLSGPVLSARVKGEPSLAATVLALLALSAVAAFALSFLSGFFSDAPVYAVGHFPEGTPAHIAAETRAEAGLGSYVLTSLVIVAPLAYLARTWRLPFGTATLFLTAHAALASTLVDFGFTGGRVVLAAAVAGLVADAALYGLRRAGASRRAQSLAAAGIVPVLLWPGVLTAVQLSYGVRWSAELVGGVVAVSALVSVLVVLLGQPGRTAAAS</sequence>
<evidence type="ECO:0000313" key="2">
    <source>
        <dbReference type="EMBL" id="GAA3550596.1"/>
    </source>
</evidence>
<feature type="transmembrane region" description="Helical" evidence="1">
    <location>
        <begin position="100"/>
        <end position="120"/>
    </location>
</feature>
<feature type="transmembrane region" description="Helical" evidence="1">
    <location>
        <begin position="61"/>
        <end position="79"/>
    </location>
</feature>
<dbReference type="Proteomes" id="UP001500689">
    <property type="component" value="Unassembled WGS sequence"/>
</dbReference>
<keyword evidence="3" id="KW-1185">Reference proteome</keyword>
<comment type="caution">
    <text evidence="2">The sequence shown here is derived from an EMBL/GenBank/DDBJ whole genome shotgun (WGS) entry which is preliminary data.</text>
</comment>
<name>A0ABP6WFM3_9PSEU</name>
<feature type="transmembrane region" description="Helical" evidence="1">
    <location>
        <begin position="301"/>
        <end position="325"/>
    </location>
</feature>